<reference evidence="2 3" key="1">
    <citation type="submission" date="2006-03" db="EMBL/GenBank/DDBJ databases">
        <title>Complete sequence of Rhodopseudomonas palustris BisB5.</title>
        <authorList>
            <consortium name="US DOE Joint Genome Institute"/>
            <person name="Copeland A."/>
            <person name="Lucas S."/>
            <person name="Lapidus A."/>
            <person name="Barry K."/>
            <person name="Detter J.C."/>
            <person name="Glavina del Rio T."/>
            <person name="Hammon N."/>
            <person name="Israni S."/>
            <person name="Dalin E."/>
            <person name="Tice H."/>
            <person name="Pitluck S."/>
            <person name="Chain P."/>
            <person name="Malfatti S."/>
            <person name="Shin M."/>
            <person name="Vergez L."/>
            <person name="Schmutz J."/>
            <person name="Larimer F."/>
            <person name="Land M."/>
            <person name="Hauser L."/>
            <person name="Pelletier D.A."/>
            <person name="Kyrpides N."/>
            <person name="Lykidis A."/>
            <person name="Oda Y."/>
            <person name="Harwood C.S."/>
            <person name="Richardson P."/>
        </authorList>
    </citation>
    <scope>NUCLEOTIDE SEQUENCE [LARGE SCALE GENOMIC DNA]</scope>
    <source>
        <strain evidence="2 3">BisB5</strain>
    </source>
</reference>
<name>Q137H2_RHOPS</name>
<sequence>MLPKAGYFVHRSRIFQAQRSIIDRSVALHSNMGSMKSSRTRQAMPGAGLFAAPMMLAVLLLCFFPGIATWLPDLVIGREAYDRRN</sequence>
<keyword evidence="1" id="KW-1133">Transmembrane helix</keyword>
<evidence type="ECO:0000256" key="1">
    <source>
        <dbReference type="SAM" id="Phobius"/>
    </source>
</evidence>
<evidence type="ECO:0000313" key="2">
    <source>
        <dbReference type="EMBL" id="ABE39767.1"/>
    </source>
</evidence>
<dbReference type="KEGG" id="rpd:RPD_2537"/>
<dbReference type="HOGENOM" id="CLU_2510527_0_0_5"/>
<organism evidence="2 3">
    <name type="scientific">Rhodopseudomonas palustris (strain BisB5)</name>
    <dbReference type="NCBI Taxonomy" id="316057"/>
    <lineage>
        <taxon>Bacteria</taxon>
        <taxon>Pseudomonadati</taxon>
        <taxon>Pseudomonadota</taxon>
        <taxon>Alphaproteobacteria</taxon>
        <taxon>Hyphomicrobiales</taxon>
        <taxon>Nitrobacteraceae</taxon>
        <taxon>Rhodopseudomonas</taxon>
    </lineage>
</organism>
<dbReference type="Proteomes" id="UP000001818">
    <property type="component" value="Chromosome"/>
</dbReference>
<dbReference type="AlphaFoldDB" id="Q137H2"/>
<dbReference type="EMBL" id="CP000283">
    <property type="protein sequence ID" value="ABE39767.1"/>
    <property type="molecule type" value="Genomic_DNA"/>
</dbReference>
<keyword evidence="1" id="KW-0472">Membrane</keyword>
<gene>
    <name evidence="2" type="ordered locus">RPD_2537</name>
</gene>
<protein>
    <submittedName>
        <fullName evidence="2">Uncharacterized protein</fullName>
    </submittedName>
</protein>
<proteinExistence type="predicted"/>
<keyword evidence="1" id="KW-0812">Transmembrane</keyword>
<feature type="transmembrane region" description="Helical" evidence="1">
    <location>
        <begin position="46"/>
        <end position="71"/>
    </location>
</feature>
<evidence type="ECO:0000313" key="3">
    <source>
        <dbReference type="Proteomes" id="UP000001818"/>
    </source>
</evidence>
<accession>Q137H2</accession>